<evidence type="ECO:0000259" key="2">
    <source>
        <dbReference type="Pfam" id="PF02517"/>
    </source>
</evidence>
<dbReference type="GO" id="GO:0080120">
    <property type="term" value="P:CAAX-box protein maturation"/>
    <property type="evidence" value="ECO:0007669"/>
    <property type="project" value="UniProtKB-ARBA"/>
</dbReference>
<dbReference type="Proteomes" id="UP000321816">
    <property type="component" value="Chromosome"/>
</dbReference>
<evidence type="ECO:0000313" key="3">
    <source>
        <dbReference type="EMBL" id="WWD79060.1"/>
    </source>
</evidence>
<dbReference type="AlphaFoldDB" id="A0AAJ8N176"/>
<feature type="transmembrane region" description="Helical" evidence="1">
    <location>
        <begin position="102"/>
        <end position="122"/>
    </location>
</feature>
<feature type="domain" description="CAAX prenyl protease 2/Lysostaphin resistance protein A-like" evidence="2">
    <location>
        <begin position="27"/>
        <end position="137"/>
    </location>
</feature>
<reference evidence="3 4" key="1">
    <citation type="submission" date="2024-01" db="EMBL/GenBank/DDBJ databases">
        <title>Complete Genome Sequence of Alkalicoccus halolimnae BZ-SZ-XJ29T, a Moderately Halophilic Bacterium Isolated from a Salt Lake.</title>
        <authorList>
            <person name="Zhao B."/>
        </authorList>
    </citation>
    <scope>NUCLEOTIDE SEQUENCE [LARGE SCALE GENOMIC DNA]</scope>
    <source>
        <strain evidence="3 4">BZ-SZ-XJ29</strain>
    </source>
</reference>
<feature type="transmembrane region" description="Helical" evidence="1">
    <location>
        <begin position="27"/>
        <end position="58"/>
    </location>
</feature>
<organism evidence="3 4">
    <name type="scientific">Alkalicoccus halolimnae</name>
    <dbReference type="NCBI Taxonomy" id="1667239"/>
    <lineage>
        <taxon>Bacteria</taxon>
        <taxon>Bacillati</taxon>
        <taxon>Bacillota</taxon>
        <taxon>Bacilli</taxon>
        <taxon>Bacillales</taxon>
        <taxon>Bacillaceae</taxon>
        <taxon>Alkalicoccus</taxon>
    </lineage>
</organism>
<accession>A0AAJ8N176</accession>
<keyword evidence="1" id="KW-0472">Membrane</keyword>
<keyword evidence="1" id="KW-1133">Transmembrane helix</keyword>
<keyword evidence="3" id="KW-0378">Hydrolase</keyword>
<dbReference type="EMBL" id="CP144914">
    <property type="protein sequence ID" value="WWD79060.1"/>
    <property type="molecule type" value="Genomic_DNA"/>
</dbReference>
<keyword evidence="1" id="KW-0812">Transmembrane</keyword>
<feature type="transmembrane region" description="Helical" evidence="1">
    <location>
        <begin position="70"/>
        <end position="90"/>
    </location>
</feature>
<dbReference type="KEGG" id="ahal:FTX54_011585"/>
<evidence type="ECO:0000256" key="1">
    <source>
        <dbReference type="SAM" id="Phobius"/>
    </source>
</evidence>
<dbReference type="RefSeq" id="WP_187254681.1">
    <property type="nucleotide sequence ID" value="NZ_CP144914.1"/>
</dbReference>
<name>A0AAJ8N176_9BACI</name>
<proteinExistence type="predicted"/>
<gene>
    <name evidence="3" type="ORF">FTX54_011585</name>
</gene>
<protein>
    <submittedName>
        <fullName evidence="3">CPBP family intramembrane glutamic endopeptidase</fullName>
        <ecNumber evidence="3">3.4.-.-</ecNumber>
    </submittedName>
</protein>
<dbReference type="InterPro" id="IPR003675">
    <property type="entry name" value="Rce1/LyrA-like_dom"/>
</dbReference>
<dbReference type="Pfam" id="PF02517">
    <property type="entry name" value="Rce1-like"/>
    <property type="match status" value="1"/>
</dbReference>
<dbReference type="GO" id="GO:0004175">
    <property type="term" value="F:endopeptidase activity"/>
    <property type="evidence" value="ECO:0007669"/>
    <property type="project" value="UniProtKB-ARBA"/>
</dbReference>
<evidence type="ECO:0000313" key="4">
    <source>
        <dbReference type="Proteomes" id="UP000321816"/>
    </source>
</evidence>
<sequence length="151" mass="17336">MVLLLFDFFFHPFVPDVLSLWHQEFDFYTLLLSVVYGGIIEEIMMRWGMMTLLVWLFWKVAARKKQVPPYAVFWTAILVSSLVFAVGHYSVTALETEITTPVLVRMVILNGFGGVVFGWLYWKKNLETAMAAHICTHLTMQAVLVISTILS</sequence>
<keyword evidence="4" id="KW-1185">Reference proteome</keyword>
<dbReference type="EC" id="3.4.-.-" evidence="3"/>